<dbReference type="STRING" id="1151754.M9MF62"/>
<dbReference type="InterPro" id="IPR000467">
    <property type="entry name" value="G_patch_dom"/>
</dbReference>
<feature type="region of interest" description="Disordered" evidence="4">
    <location>
        <begin position="239"/>
        <end position="420"/>
    </location>
</feature>
<reference evidence="7" key="1">
    <citation type="journal article" date="2013" name="Genome Announc.">
        <title>Genome sequence of the basidiomycetous yeast Pseudozyma antarctica T-34, a producer of the glycolipid biosurfactants mannosylerythritol lipids.</title>
        <authorList>
            <person name="Morita T."/>
            <person name="Koike H."/>
            <person name="Koyama Y."/>
            <person name="Hagiwara H."/>
            <person name="Ito E."/>
            <person name="Fukuoka T."/>
            <person name="Imura T."/>
            <person name="Machida M."/>
            <person name="Kitamoto D."/>
        </authorList>
    </citation>
    <scope>NUCLEOTIDE SEQUENCE [LARGE SCALE GENOMIC DNA]</scope>
    <source>
        <strain evidence="7">T-34</strain>
    </source>
</reference>
<comment type="similarity">
    <text evidence="2">Belongs to the SPP2 family.</text>
</comment>
<proteinExistence type="inferred from homology"/>
<dbReference type="OrthoDB" id="5577072at2759"/>
<dbReference type="PROSITE" id="PS50174">
    <property type="entry name" value="G_PATCH"/>
    <property type="match status" value="1"/>
</dbReference>
<dbReference type="EMBL" id="DF196785">
    <property type="protein sequence ID" value="GAC75918.1"/>
    <property type="molecule type" value="Genomic_DNA"/>
</dbReference>
<dbReference type="GO" id="GO:0005681">
    <property type="term" value="C:spliceosomal complex"/>
    <property type="evidence" value="ECO:0007669"/>
    <property type="project" value="TreeGrafter"/>
</dbReference>
<comment type="subcellular location">
    <subcellularLocation>
        <location evidence="1">Nucleus</location>
    </subcellularLocation>
</comment>
<feature type="compositionally biased region" description="Basic and acidic residues" evidence="4">
    <location>
        <begin position="315"/>
        <end position="355"/>
    </location>
</feature>
<evidence type="ECO:0000313" key="6">
    <source>
        <dbReference type="EMBL" id="GAC75918.1"/>
    </source>
</evidence>
<evidence type="ECO:0000256" key="2">
    <source>
        <dbReference type="ARBA" id="ARBA00008576"/>
    </source>
</evidence>
<dbReference type="Pfam" id="PF12656">
    <property type="entry name" value="G-patch_2"/>
    <property type="match status" value="1"/>
</dbReference>
<dbReference type="GO" id="GO:0000398">
    <property type="term" value="P:mRNA splicing, via spliceosome"/>
    <property type="evidence" value="ECO:0007669"/>
    <property type="project" value="InterPro"/>
</dbReference>
<dbReference type="InterPro" id="IPR045166">
    <property type="entry name" value="Spp2-like"/>
</dbReference>
<evidence type="ECO:0000256" key="1">
    <source>
        <dbReference type="ARBA" id="ARBA00004123"/>
    </source>
</evidence>
<feature type="compositionally biased region" description="Low complexity" evidence="4">
    <location>
        <begin position="118"/>
        <end position="128"/>
    </location>
</feature>
<evidence type="ECO:0000256" key="3">
    <source>
        <dbReference type="ARBA" id="ARBA00023242"/>
    </source>
</evidence>
<name>M9MF62_PSEA3</name>
<feature type="domain" description="G-patch" evidence="5">
    <location>
        <begin position="222"/>
        <end position="268"/>
    </location>
</feature>
<feature type="compositionally biased region" description="Basic and acidic residues" evidence="4">
    <location>
        <begin position="365"/>
        <end position="383"/>
    </location>
</feature>
<dbReference type="AlphaFoldDB" id="M9MF62"/>
<sequence length="420" mass="46075">MAATTKGKASQPATRHSAFHDSDDDDDDNDAARSTHRSSGRQEEIISFGRNGAQKRTSSPPRSAPPRVIPVASNLDWRQDRKQRMGIATNLKSFGPLVSMRRADSSVVSDPSQHHGTDNAADAINTDAQKSGLEIRQPRTQQAVESHPAPSSSEETPAPAPDASVQGTDEEAIKALLAGDDGAAEVGAHLVIPQEDEAELLQHDIESRPEAPSLDDYAATPIEQFGMALLRGMGWKEGMGAGKGGKGPQQAAEPKKRAALLGLGAKERAVPATGLPSSFSSHKNRASGKRDYKYVPITRADSPATSNTGPRSRHASRDDDKPRSHTSSHRDERRSDTSDRHAASRDGTRHTDSRSSRRRSRSPTARREDRHRGKARAEDDAARRSHAASSSSREHRRDRDRDDRNRHDKHRDDRHRDRRR</sequence>
<dbReference type="PANTHER" id="PTHR15818:SF2">
    <property type="entry name" value="G-PATCH DOMAIN AND KOW MOTIFS-CONTAINING PROTEIN"/>
    <property type="match status" value="1"/>
</dbReference>
<evidence type="ECO:0000256" key="4">
    <source>
        <dbReference type="SAM" id="MobiDB-lite"/>
    </source>
</evidence>
<dbReference type="Proteomes" id="UP000011976">
    <property type="component" value="Unassembled WGS sequence"/>
</dbReference>
<evidence type="ECO:0000313" key="7">
    <source>
        <dbReference type="Proteomes" id="UP000011976"/>
    </source>
</evidence>
<accession>M9MF62</accession>
<feature type="region of interest" description="Disordered" evidence="4">
    <location>
        <begin position="1"/>
        <end position="167"/>
    </location>
</feature>
<feature type="compositionally biased region" description="Low complexity" evidence="4">
    <location>
        <begin position="143"/>
        <end position="164"/>
    </location>
</feature>
<dbReference type="InterPro" id="IPR026822">
    <property type="entry name" value="Spp2/MOS2_G-patch"/>
</dbReference>
<dbReference type="SMART" id="SM00443">
    <property type="entry name" value="G_patch"/>
    <property type="match status" value="1"/>
</dbReference>
<gene>
    <name evidence="6" type="ORF">PANT_19d00017</name>
</gene>
<keyword evidence="3" id="KW-0539">Nucleus</keyword>
<feature type="compositionally biased region" description="Basic and acidic residues" evidence="4">
    <location>
        <begin position="392"/>
        <end position="420"/>
    </location>
</feature>
<dbReference type="GO" id="GO:0003676">
    <property type="term" value="F:nucleic acid binding"/>
    <property type="evidence" value="ECO:0007669"/>
    <property type="project" value="InterPro"/>
</dbReference>
<protein>
    <recommendedName>
        <fullName evidence="5">G-patch domain-containing protein</fullName>
    </recommendedName>
</protein>
<dbReference type="PANTHER" id="PTHR15818">
    <property type="entry name" value="G PATCH AND KOW-CONTAINING"/>
    <property type="match status" value="1"/>
</dbReference>
<organism evidence="6 7">
    <name type="scientific">Pseudozyma antarctica (strain T-34)</name>
    <name type="common">Yeast</name>
    <name type="synonym">Candida antarctica</name>
    <dbReference type="NCBI Taxonomy" id="1151754"/>
    <lineage>
        <taxon>Eukaryota</taxon>
        <taxon>Fungi</taxon>
        <taxon>Dikarya</taxon>
        <taxon>Basidiomycota</taxon>
        <taxon>Ustilaginomycotina</taxon>
        <taxon>Ustilaginomycetes</taxon>
        <taxon>Ustilaginales</taxon>
        <taxon>Ustilaginaceae</taxon>
        <taxon>Moesziomyces</taxon>
    </lineage>
</organism>
<evidence type="ECO:0000259" key="5">
    <source>
        <dbReference type="PROSITE" id="PS50174"/>
    </source>
</evidence>